<dbReference type="InterPro" id="IPR018957">
    <property type="entry name" value="Znf_C3HC4_RING-type"/>
</dbReference>
<dbReference type="Gene3D" id="3.40.50.300">
    <property type="entry name" value="P-loop containing nucleotide triphosphate hydrolases"/>
    <property type="match status" value="1"/>
</dbReference>
<comment type="caution">
    <text evidence="7">The sequence shown here is derived from an EMBL/GenBank/DDBJ whole genome shotgun (WGS) entry which is preliminary data.</text>
</comment>
<dbReference type="EMBL" id="JBICCN010000254">
    <property type="protein sequence ID" value="KAL3082951.1"/>
    <property type="molecule type" value="Genomic_DNA"/>
</dbReference>
<feature type="domain" description="RING-type" evidence="6">
    <location>
        <begin position="23"/>
        <end position="61"/>
    </location>
</feature>
<feature type="compositionally biased region" description="Basic and acidic residues" evidence="5">
    <location>
        <begin position="429"/>
        <end position="453"/>
    </location>
</feature>
<dbReference type="GO" id="GO:0008270">
    <property type="term" value="F:zinc ion binding"/>
    <property type="evidence" value="ECO:0007669"/>
    <property type="project" value="UniProtKB-KW"/>
</dbReference>
<proteinExistence type="predicted"/>
<name>A0ABD2IUP7_HETSC</name>
<keyword evidence="1" id="KW-0479">Metal-binding</keyword>
<dbReference type="PROSITE" id="PS50089">
    <property type="entry name" value="ZF_RING_2"/>
    <property type="match status" value="1"/>
</dbReference>
<evidence type="ECO:0000256" key="4">
    <source>
        <dbReference type="PROSITE-ProRule" id="PRU00175"/>
    </source>
</evidence>
<dbReference type="SUPFAM" id="SSF57850">
    <property type="entry name" value="RING/U-box"/>
    <property type="match status" value="1"/>
</dbReference>
<gene>
    <name evidence="7" type="ORF">niasHS_010753</name>
</gene>
<dbReference type="InterPro" id="IPR017907">
    <property type="entry name" value="Znf_RING_CS"/>
</dbReference>
<dbReference type="InterPro" id="IPR027417">
    <property type="entry name" value="P-loop_NTPase"/>
</dbReference>
<sequence length="482" mass="53014">MFHSNSSSSSPFNSFSKMDELCCFLCNNTFTEPLMLSCGHSFCRLCVQPWLRRATVCPFCRCPTLQPIPNTTITQRVSEFKRINAEKSNFIRSAIRRTFHSSKEEIKAKTLQREALRASQRRPRNVVLPKGTEEKKGEENAEKGVGGQKHQKNTGDTDNFRKGIGQIGNKLAIVKQQHQQMNAADESASEGCGSAHSFRSATTSSATSLFRRSPSPAQNEFTVLVISSVDSLQMELRSAFSVHLNNSQHIELSERNESPAEVTDAIGNAQRVVAIYRIDKSESFERIRKVFEYCSAKTIDTKKEKGKFRVIGLIINQRAREVERKSGQKLADSLGTKFSEIGLTMLEKTFPIWFHFPRPNLASVELSLCSHGGLTGVSPLSLQLLTMARPQRNGTEPIAYKESAKDELRPAMGLSGSAIREQQQKKKKTNIEGREKMEEIGGEGKEGKKEERGGGGGGGATGREGGGGGGATGREGSGCTLM</sequence>
<dbReference type="SMART" id="SM00184">
    <property type="entry name" value="RING"/>
    <property type="match status" value="1"/>
</dbReference>
<keyword evidence="8" id="KW-1185">Reference proteome</keyword>
<keyword evidence="2 4" id="KW-0863">Zinc-finger</keyword>
<dbReference type="AlphaFoldDB" id="A0ABD2IUP7"/>
<dbReference type="Gene3D" id="3.30.40.10">
    <property type="entry name" value="Zinc/RING finger domain, C3HC4 (zinc finger)"/>
    <property type="match status" value="1"/>
</dbReference>
<evidence type="ECO:0000256" key="5">
    <source>
        <dbReference type="SAM" id="MobiDB-lite"/>
    </source>
</evidence>
<dbReference type="Proteomes" id="UP001620645">
    <property type="component" value="Unassembled WGS sequence"/>
</dbReference>
<dbReference type="InterPro" id="IPR013083">
    <property type="entry name" value="Znf_RING/FYVE/PHD"/>
</dbReference>
<evidence type="ECO:0000313" key="8">
    <source>
        <dbReference type="Proteomes" id="UP001620645"/>
    </source>
</evidence>
<evidence type="ECO:0000259" key="6">
    <source>
        <dbReference type="PROSITE" id="PS50089"/>
    </source>
</evidence>
<dbReference type="PANTHER" id="PTHR23327">
    <property type="entry name" value="RING FINGER PROTEIN 127"/>
    <property type="match status" value="1"/>
</dbReference>
<reference evidence="7 8" key="1">
    <citation type="submission" date="2024-10" db="EMBL/GenBank/DDBJ databases">
        <authorList>
            <person name="Kim D."/>
        </authorList>
    </citation>
    <scope>NUCLEOTIDE SEQUENCE [LARGE SCALE GENOMIC DNA]</scope>
    <source>
        <strain evidence="7">Taebaek</strain>
    </source>
</reference>
<feature type="region of interest" description="Disordered" evidence="5">
    <location>
        <begin position="110"/>
        <end position="163"/>
    </location>
</feature>
<protein>
    <recommendedName>
        <fullName evidence="6">RING-type domain-containing protein</fullName>
    </recommendedName>
</protein>
<dbReference type="Pfam" id="PF00097">
    <property type="entry name" value="zf-C3HC4"/>
    <property type="match status" value="1"/>
</dbReference>
<feature type="region of interest" description="Disordered" evidence="5">
    <location>
        <begin position="413"/>
        <end position="482"/>
    </location>
</feature>
<evidence type="ECO:0000313" key="7">
    <source>
        <dbReference type="EMBL" id="KAL3082951.1"/>
    </source>
</evidence>
<dbReference type="InterPro" id="IPR001841">
    <property type="entry name" value="Znf_RING"/>
</dbReference>
<organism evidence="7 8">
    <name type="scientific">Heterodera schachtii</name>
    <name type="common">Sugarbeet cyst nematode worm</name>
    <name type="synonym">Tylenchus schachtii</name>
    <dbReference type="NCBI Taxonomy" id="97005"/>
    <lineage>
        <taxon>Eukaryota</taxon>
        <taxon>Metazoa</taxon>
        <taxon>Ecdysozoa</taxon>
        <taxon>Nematoda</taxon>
        <taxon>Chromadorea</taxon>
        <taxon>Rhabditida</taxon>
        <taxon>Tylenchina</taxon>
        <taxon>Tylenchomorpha</taxon>
        <taxon>Tylenchoidea</taxon>
        <taxon>Heteroderidae</taxon>
        <taxon>Heteroderinae</taxon>
        <taxon>Heterodera</taxon>
    </lineage>
</organism>
<dbReference type="PROSITE" id="PS00518">
    <property type="entry name" value="ZF_RING_1"/>
    <property type="match status" value="1"/>
</dbReference>
<feature type="compositionally biased region" description="Gly residues" evidence="5">
    <location>
        <begin position="454"/>
        <end position="476"/>
    </location>
</feature>
<accession>A0ABD2IUP7</accession>
<evidence type="ECO:0000256" key="3">
    <source>
        <dbReference type="ARBA" id="ARBA00022833"/>
    </source>
</evidence>
<feature type="compositionally biased region" description="Basic and acidic residues" evidence="5">
    <location>
        <begin position="131"/>
        <end position="142"/>
    </location>
</feature>
<evidence type="ECO:0000256" key="2">
    <source>
        <dbReference type="ARBA" id="ARBA00022771"/>
    </source>
</evidence>
<keyword evidence="3" id="KW-0862">Zinc</keyword>
<evidence type="ECO:0000256" key="1">
    <source>
        <dbReference type="ARBA" id="ARBA00022723"/>
    </source>
</evidence>